<feature type="transmembrane region" description="Helical" evidence="1">
    <location>
        <begin position="223"/>
        <end position="246"/>
    </location>
</feature>
<evidence type="ECO:0000313" key="3">
    <source>
        <dbReference type="Proteomes" id="UP000198846"/>
    </source>
</evidence>
<keyword evidence="1" id="KW-0472">Membrane</keyword>
<name>A0A1H4B3F1_BIZPA</name>
<feature type="transmembrane region" description="Helical" evidence="1">
    <location>
        <begin position="184"/>
        <end position="203"/>
    </location>
</feature>
<dbReference type="EMBL" id="FNQK01000013">
    <property type="protein sequence ID" value="SEA42715.1"/>
    <property type="molecule type" value="Genomic_DNA"/>
</dbReference>
<reference evidence="2 3" key="1">
    <citation type="submission" date="2016-10" db="EMBL/GenBank/DDBJ databases">
        <authorList>
            <person name="de Groot N.N."/>
        </authorList>
    </citation>
    <scope>NUCLEOTIDE SEQUENCE [LARGE SCALE GENOMIC DNA]</scope>
    <source>
        <strain evidence="2 3">DSM 23842</strain>
    </source>
</reference>
<keyword evidence="3" id="KW-1185">Reference proteome</keyword>
<keyword evidence="1" id="KW-1133">Transmembrane helix</keyword>
<evidence type="ECO:0000313" key="2">
    <source>
        <dbReference type="EMBL" id="SEA42715.1"/>
    </source>
</evidence>
<keyword evidence="1" id="KW-0812">Transmembrane</keyword>
<feature type="transmembrane region" description="Helical" evidence="1">
    <location>
        <begin position="127"/>
        <end position="147"/>
    </location>
</feature>
<feature type="transmembrane region" description="Helical" evidence="1">
    <location>
        <begin position="52"/>
        <end position="74"/>
    </location>
</feature>
<dbReference type="Proteomes" id="UP000198846">
    <property type="component" value="Unassembled WGS sequence"/>
</dbReference>
<gene>
    <name evidence="2" type="ORF">SAMN04487990_11323</name>
</gene>
<evidence type="ECO:0000256" key="1">
    <source>
        <dbReference type="SAM" id="Phobius"/>
    </source>
</evidence>
<sequence length="252" mass="29968">MVCHHKQHTHNSIFLKDFILKNYSFLILSIELLACVVGFLSFRKYKDTPVKYFIYFLAYALLIETLGNYTVWITKDGVLCWLFFLVEDTLFVKNYWLFQVFWIIGSPLFFSFYYYQIIKNKTLKTSIKYVAISFAVVSIVLVSVNYHVLYSGFYTPITLLGLLTILFLVFSYFIELTNSNTILVFYRTMTFYISCGILVFWLLTTPLEFYEKYFNAYDYSFVFFKFMVFLFSIVFMYLIFIIGLLVSNPKNS</sequence>
<feature type="transmembrane region" description="Helical" evidence="1">
    <location>
        <begin position="94"/>
        <end position="115"/>
    </location>
</feature>
<organism evidence="2 3">
    <name type="scientific">Bizionia paragorgiae</name>
    <dbReference type="NCBI Taxonomy" id="283786"/>
    <lineage>
        <taxon>Bacteria</taxon>
        <taxon>Pseudomonadati</taxon>
        <taxon>Bacteroidota</taxon>
        <taxon>Flavobacteriia</taxon>
        <taxon>Flavobacteriales</taxon>
        <taxon>Flavobacteriaceae</taxon>
        <taxon>Bizionia</taxon>
    </lineage>
</organism>
<accession>A0A1H4B3F1</accession>
<protein>
    <submittedName>
        <fullName evidence="2">Uncharacterized protein</fullName>
    </submittedName>
</protein>
<feature type="transmembrane region" description="Helical" evidence="1">
    <location>
        <begin position="153"/>
        <end position="172"/>
    </location>
</feature>
<feature type="transmembrane region" description="Helical" evidence="1">
    <location>
        <begin position="23"/>
        <end position="40"/>
    </location>
</feature>
<dbReference type="AlphaFoldDB" id="A0A1H4B3F1"/>
<dbReference type="STRING" id="283786.SAMN04487990_11323"/>
<proteinExistence type="predicted"/>